<dbReference type="RefSeq" id="WP_144867174.1">
    <property type="nucleotide sequence ID" value="NZ_LR213821.1"/>
</dbReference>
<protein>
    <submittedName>
        <fullName evidence="2">Uncharacterized protein</fullName>
    </submittedName>
</protein>
<dbReference type="EMBL" id="CAACVJ010000579">
    <property type="protein sequence ID" value="VEP17523.1"/>
    <property type="molecule type" value="Genomic_DNA"/>
</dbReference>
<evidence type="ECO:0000313" key="3">
    <source>
        <dbReference type="Proteomes" id="UP000320055"/>
    </source>
</evidence>
<feature type="compositionally biased region" description="Polar residues" evidence="1">
    <location>
        <begin position="32"/>
        <end position="41"/>
    </location>
</feature>
<proteinExistence type="predicted"/>
<organism evidence="2 3">
    <name type="scientific">Hyella patelloides LEGE 07179</name>
    <dbReference type="NCBI Taxonomy" id="945734"/>
    <lineage>
        <taxon>Bacteria</taxon>
        <taxon>Bacillati</taxon>
        <taxon>Cyanobacteriota</taxon>
        <taxon>Cyanophyceae</taxon>
        <taxon>Pleurocapsales</taxon>
        <taxon>Hyellaceae</taxon>
        <taxon>Hyella</taxon>
    </lineage>
</organism>
<gene>
    <name evidence="2" type="ORF">H1P_620032</name>
</gene>
<keyword evidence="3" id="KW-1185">Reference proteome</keyword>
<evidence type="ECO:0000256" key="1">
    <source>
        <dbReference type="SAM" id="MobiDB-lite"/>
    </source>
</evidence>
<feature type="region of interest" description="Disordered" evidence="1">
    <location>
        <begin position="32"/>
        <end position="54"/>
    </location>
</feature>
<accession>A0A563W1W3</accession>
<sequence length="189" mass="21541">MIFSWFSKLFLLFLISTGLLLGCQIARQSSVNELTENSNTTDADEREPDLSSQRVEIKSEEDARRVLQEDPLFEADTWTGYYHSTLLGENEPVLDGTFQIVSERTVPDYSVPIRITYTGQYQKGVRYGEFVTTVDGVEAETKYRLVYGENGNCQRGIIYQKGEGMVDERVIENPSECSFKMLQDTLYGL</sequence>
<dbReference type="AlphaFoldDB" id="A0A563W1W3"/>
<reference evidence="2 3" key="1">
    <citation type="submission" date="2019-01" db="EMBL/GenBank/DDBJ databases">
        <authorList>
            <person name="Brito A."/>
        </authorList>
    </citation>
    <scope>NUCLEOTIDE SEQUENCE [LARGE SCALE GENOMIC DNA]</scope>
    <source>
        <strain evidence="2">1</strain>
    </source>
</reference>
<dbReference type="Proteomes" id="UP000320055">
    <property type="component" value="Unassembled WGS sequence"/>
</dbReference>
<name>A0A563W1W3_9CYAN</name>
<evidence type="ECO:0000313" key="2">
    <source>
        <dbReference type="EMBL" id="VEP17523.1"/>
    </source>
</evidence>